<dbReference type="InterPro" id="IPR037079">
    <property type="entry name" value="AF2212/PG0164-like_sf"/>
</dbReference>
<name>A0ABU0TFM3_9FLAO</name>
<comment type="caution">
    <text evidence="1">The sequence shown here is derived from an EMBL/GenBank/DDBJ whole genome shotgun (WGS) entry which is preliminary data.</text>
</comment>
<evidence type="ECO:0000313" key="1">
    <source>
        <dbReference type="EMBL" id="MDQ1095860.1"/>
    </source>
</evidence>
<dbReference type="InterPro" id="IPR015018">
    <property type="entry name" value="DUF1905"/>
</dbReference>
<keyword evidence="2" id="KW-1185">Reference proteome</keyword>
<gene>
    <name evidence="1" type="ORF">QE404_001007</name>
</gene>
<dbReference type="Pfam" id="PF08922">
    <property type="entry name" value="DUF1905"/>
    <property type="match status" value="1"/>
</dbReference>
<dbReference type="EMBL" id="JAUTAL010000001">
    <property type="protein sequence ID" value="MDQ1095860.1"/>
    <property type="molecule type" value="Genomic_DNA"/>
</dbReference>
<sequence length="127" mass="14259">MLSIPCSIFVSASTNDEKEKTLVDKTAVLEKFQGKGGWTFVRIPEVEPGKDTPFGWVRVCGTVDGCEIRSYHLQPMGSGLLFLPVKSEIRKKIKKREGDTVHITLYEDQAPAEIPDETILIIRIKKI</sequence>
<dbReference type="SUPFAM" id="SSF141694">
    <property type="entry name" value="AF2212/PG0164-like"/>
    <property type="match status" value="1"/>
</dbReference>
<reference evidence="1 2" key="1">
    <citation type="submission" date="2023-07" db="EMBL/GenBank/DDBJ databases">
        <title>Functional and genomic diversity of the sorghum phyllosphere microbiome.</title>
        <authorList>
            <person name="Shade A."/>
        </authorList>
    </citation>
    <scope>NUCLEOTIDE SEQUENCE [LARGE SCALE GENOMIC DNA]</scope>
    <source>
        <strain evidence="1 2">SORGH_AS_1064</strain>
    </source>
</reference>
<protein>
    <recommendedName>
        <fullName evidence="3">DUF1905 domain-containing protein</fullName>
    </recommendedName>
</protein>
<dbReference type="Gene3D" id="2.40.30.100">
    <property type="entry name" value="AF2212/PG0164-like"/>
    <property type="match status" value="1"/>
</dbReference>
<accession>A0ABU0TFM3</accession>
<evidence type="ECO:0008006" key="3">
    <source>
        <dbReference type="Google" id="ProtNLM"/>
    </source>
</evidence>
<dbReference type="RefSeq" id="WP_307447253.1">
    <property type="nucleotide sequence ID" value="NZ_JAUTAL010000001.1"/>
</dbReference>
<evidence type="ECO:0000313" key="2">
    <source>
        <dbReference type="Proteomes" id="UP001225072"/>
    </source>
</evidence>
<dbReference type="Proteomes" id="UP001225072">
    <property type="component" value="Unassembled WGS sequence"/>
</dbReference>
<organism evidence="1 2">
    <name type="scientific">Chryseobacterium camelliae</name>
    <dbReference type="NCBI Taxonomy" id="1265445"/>
    <lineage>
        <taxon>Bacteria</taxon>
        <taxon>Pseudomonadati</taxon>
        <taxon>Bacteroidota</taxon>
        <taxon>Flavobacteriia</taxon>
        <taxon>Flavobacteriales</taxon>
        <taxon>Weeksellaceae</taxon>
        <taxon>Chryseobacterium group</taxon>
        <taxon>Chryseobacterium</taxon>
    </lineage>
</organism>
<proteinExistence type="predicted"/>